<reference evidence="7" key="1">
    <citation type="submission" date="2016-09" db="EMBL/GenBank/DDBJ databases">
        <authorList>
            <person name="Varghese N."/>
            <person name="Submissions S."/>
        </authorList>
    </citation>
    <scope>NUCLEOTIDE SEQUENCE [LARGE SCALE GENOMIC DNA]</scope>
    <source>
        <strain evidence="7">ANC 3699</strain>
    </source>
</reference>
<keyword evidence="7" id="KW-1185">Reference proteome</keyword>
<dbReference type="AlphaFoldDB" id="A0A1G6IJ05"/>
<dbReference type="RefSeq" id="WP_092617620.1">
    <property type="nucleotide sequence ID" value="NZ_FMYK01000003.1"/>
</dbReference>
<protein>
    <submittedName>
        <fullName evidence="6">Transcriptional regulator, LysR family</fullName>
    </submittedName>
</protein>
<evidence type="ECO:0000313" key="7">
    <source>
        <dbReference type="Proteomes" id="UP000242317"/>
    </source>
</evidence>
<dbReference type="FunFam" id="1.10.10.10:FF:000001">
    <property type="entry name" value="LysR family transcriptional regulator"/>
    <property type="match status" value="1"/>
</dbReference>
<dbReference type="SUPFAM" id="SSF46785">
    <property type="entry name" value="Winged helix' DNA-binding domain"/>
    <property type="match status" value="1"/>
</dbReference>
<evidence type="ECO:0000256" key="3">
    <source>
        <dbReference type="ARBA" id="ARBA00023125"/>
    </source>
</evidence>
<evidence type="ECO:0000256" key="1">
    <source>
        <dbReference type="ARBA" id="ARBA00009437"/>
    </source>
</evidence>
<dbReference type="InterPro" id="IPR058163">
    <property type="entry name" value="LysR-type_TF_proteobact-type"/>
</dbReference>
<dbReference type="SUPFAM" id="SSF53850">
    <property type="entry name" value="Periplasmic binding protein-like II"/>
    <property type="match status" value="1"/>
</dbReference>
<keyword evidence="4" id="KW-0804">Transcription</keyword>
<dbReference type="InterPro" id="IPR036388">
    <property type="entry name" value="WH-like_DNA-bd_sf"/>
</dbReference>
<evidence type="ECO:0000256" key="4">
    <source>
        <dbReference type="ARBA" id="ARBA00023163"/>
    </source>
</evidence>
<evidence type="ECO:0000259" key="5">
    <source>
        <dbReference type="PROSITE" id="PS50931"/>
    </source>
</evidence>
<evidence type="ECO:0000313" key="6">
    <source>
        <dbReference type="EMBL" id="SDC06509.1"/>
    </source>
</evidence>
<name>A0A1G6IJ05_9GAMM</name>
<dbReference type="InterPro" id="IPR005119">
    <property type="entry name" value="LysR_subst-bd"/>
</dbReference>
<dbReference type="GO" id="GO:0003700">
    <property type="term" value="F:DNA-binding transcription factor activity"/>
    <property type="evidence" value="ECO:0007669"/>
    <property type="project" value="InterPro"/>
</dbReference>
<dbReference type="InterPro" id="IPR000847">
    <property type="entry name" value="LysR_HTH_N"/>
</dbReference>
<keyword evidence="2" id="KW-0805">Transcription regulation</keyword>
<dbReference type="PRINTS" id="PR00039">
    <property type="entry name" value="HTHLYSR"/>
</dbReference>
<dbReference type="PANTHER" id="PTHR30537:SF5">
    <property type="entry name" value="HTH-TYPE TRANSCRIPTIONAL ACTIVATOR TTDR-RELATED"/>
    <property type="match status" value="1"/>
</dbReference>
<sequence length="298" mass="33601">MNSAIYGQLHVFHSIVAQGNISAAARQLGIGAPAVSKSLKLLEDHIGLLLFNRTTRQMELTEAGQLLLNQTQGIVESQAHAVESVQDLGNRPFGHVRITVARFAYICYIQPYLAEFHQRYPDIELEISVFDGEVDLLSDGYHLGIRFGDKLEDGVVARQLASPFREGLYVSQGYIDQYGVPHSPADLHQHKLIGYRFISAKRILPLILSQNNQELTIEMPNSIVTNDIDVMADGVRQGLGIGRLFTPVHARLADQAQFIPVLEKYWRTYPAVYLYYLQDSQKAQRIRVLIDFLLERIS</sequence>
<dbReference type="Gene3D" id="1.10.10.10">
    <property type="entry name" value="Winged helix-like DNA-binding domain superfamily/Winged helix DNA-binding domain"/>
    <property type="match status" value="1"/>
</dbReference>
<dbReference type="Pfam" id="PF00126">
    <property type="entry name" value="HTH_1"/>
    <property type="match status" value="1"/>
</dbReference>
<dbReference type="OrthoDB" id="8885940at2"/>
<dbReference type="Pfam" id="PF03466">
    <property type="entry name" value="LysR_substrate"/>
    <property type="match status" value="1"/>
</dbReference>
<proteinExistence type="inferred from homology"/>
<accession>A0A1G6IJ05</accession>
<dbReference type="EMBL" id="FMYK01000003">
    <property type="protein sequence ID" value="SDC06509.1"/>
    <property type="molecule type" value="Genomic_DNA"/>
</dbReference>
<dbReference type="PANTHER" id="PTHR30537">
    <property type="entry name" value="HTH-TYPE TRANSCRIPTIONAL REGULATOR"/>
    <property type="match status" value="1"/>
</dbReference>
<evidence type="ECO:0000256" key="2">
    <source>
        <dbReference type="ARBA" id="ARBA00023015"/>
    </source>
</evidence>
<organism evidence="6 7">
    <name type="scientific">Acinetobacter marinus</name>
    <dbReference type="NCBI Taxonomy" id="281375"/>
    <lineage>
        <taxon>Bacteria</taxon>
        <taxon>Pseudomonadati</taxon>
        <taxon>Pseudomonadota</taxon>
        <taxon>Gammaproteobacteria</taxon>
        <taxon>Moraxellales</taxon>
        <taxon>Moraxellaceae</taxon>
        <taxon>Acinetobacter</taxon>
    </lineage>
</organism>
<dbReference type="Gene3D" id="3.40.190.290">
    <property type="match status" value="1"/>
</dbReference>
<dbReference type="GO" id="GO:0003677">
    <property type="term" value="F:DNA binding"/>
    <property type="evidence" value="ECO:0007669"/>
    <property type="project" value="UniProtKB-KW"/>
</dbReference>
<dbReference type="InterPro" id="IPR036390">
    <property type="entry name" value="WH_DNA-bd_sf"/>
</dbReference>
<feature type="domain" description="HTH lysR-type" evidence="5">
    <location>
        <begin position="1"/>
        <end position="61"/>
    </location>
</feature>
<dbReference type="Proteomes" id="UP000242317">
    <property type="component" value="Unassembled WGS sequence"/>
</dbReference>
<dbReference type="PROSITE" id="PS50931">
    <property type="entry name" value="HTH_LYSR"/>
    <property type="match status" value="1"/>
</dbReference>
<gene>
    <name evidence="6" type="ORF">SAMN05421749_10361</name>
</gene>
<keyword evidence="3" id="KW-0238">DNA-binding</keyword>
<comment type="similarity">
    <text evidence="1">Belongs to the LysR transcriptional regulatory family.</text>
</comment>